<dbReference type="Proteomes" id="UP001172457">
    <property type="component" value="Chromosome 4"/>
</dbReference>
<reference evidence="3" key="1">
    <citation type="submission" date="2023-03" db="EMBL/GenBank/DDBJ databases">
        <title>Chromosome-scale reference genome and RAD-based genetic map of yellow starthistle (Centaurea solstitialis) reveal putative structural variation and QTLs associated with invader traits.</title>
        <authorList>
            <person name="Reatini B."/>
            <person name="Cang F.A."/>
            <person name="Jiang Q."/>
            <person name="Mckibben M.T.W."/>
            <person name="Barker M.S."/>
            <person name="Rieseberg L.H."/>
            <person name="Dlugosch K.M."/>
        </authorList>
    </citation>
    <scope>NUCLEOTIDE SEQUENCE</scope>
    <source>
        <strain evidence="3">CAN-66</strain>
        <tissue evidence="3">Leaf</tissue>
    </source>
</reference>
<dbReference type="PANTHER" id="PTHR46148">
    <property type="entry name" value="CHROMO DOMAIN-CONTAINING PROTEIN"/>
    <property type="match status" value="1"/>
</dbReference>
<feature type="domain" description="Tf2-1-like SH3-like" evidence="2">
    <location>
        <begin position="77"/>
        <end position="111"/>
    </location>
</feature>
<accession>A0AA38W9S6</accession>
<evidence type="ECO:0000259" key="2">
    <source>
        <dbReference type="Pfam" id="PF24626"/>
    </source>
</evidence>
<evidence type="ECO:0000256" key="1">
    <source>
        <dbReference type="SAM" id="MobiDB-lite"/>
    </source>
</evidence>
<proteinExistence type="predicted"/>
<dbReference type="EMBL" id="JARYMX010000004">
    <property type="protein sequence ID" value="KAJ9552377.1"/>
    <property type="molecule type" value="Genomic_DNA"/>
</dbReference>
<feature type="compositionally biased region" description="Basic and acidic residues" evidence="1">
    <location>
        <begin position="142"/>
        <end position="157"/>
    </location>
</feature>
<organism evidence="3 4">
    <name type="scientific">Centaurea solstitialis</name>
    <name type="common">yellow star-thistle</name>
    <dbReference type="NCBI Taxonomy" id="347529"/>
    <lineage>
        <taxon>Eukaryota</taxon>
        <taxon>Viridiplantae</taxon>
        <taxon>Streptophyta</taxon>
        <taxon>Embryophyta</taxon>
        <taxon>Tracheophyta</taxon>
        <taxon>Spermatophyta</taxon>
        <taxon>Magnoliopsida</taxon>
        <taxon>eudicotyledons</taxon>
        <taxon>Gunneridae</taxon>
        <taxon>Pentapetalae</taxon>
        <taxon>asterids</taxon>
        <taxon>campanulids</taxon>
        <taxon>Asterales</taxon>
        <taxon>Asteraceae</taxon>
        <taxon>Carduoideae</taxon>
        <taxon>Cardueae</taxon>
        <taxon>Centaureinae</taxon>
        <taxon>Centaurea</taxon>
    </lineage>
</organism>
<dbReference type="PANTHER" id="PTHR46148:SF57">
    <property type="entry name" value="OS12G0499874 PROTEIN"/>
    <property type="match status" value="1"/>
</dbReference>
<gene>
    <name evidence="3" type="ORF">OSB04_016422</name>
</gene>
<dbReference type="AlphaFoldDB" id="A0AA38W9S6"/>
<protein>
    <recommendedName>
        <fullName evidence="2">Tf2-1-like SH3-like domain-containing protein</fullName>
    </recommendedName>
</protein>
<name>A0AA38W9S6_9ASTR</name>
<comment type="caution">
    <text evidence="3">The sequence shown here is derived from an EMBL/GenBank/DDBJ whole genome shotgun (WGS) entry which is preliminary data.</text>
</comment>
<keyword evidence="4" id="KW-1185">Reference proteome</keyword>
<sequence length="166" mass="19053">MALIPLLGFCEIPRIKLTRGSSWIFGTSLVRSSQRTTENFRRIRERLQTAQNRQKSYADRRRSNLEYQWVTVEASFGPRYAGSFTVLARVGRVAYRLELPEVLGQTHNTFYLRKCLADETTHIPLDDIQVDESLNYVGGARQKGEEEAIEQRDRNDEGAVATSEKI</sequence>
<dbReference type="InterPro" id="IPR056924">
    <property type="entry name" value="SH3_Tf2-1"/>
</dbReference>
<dbReference type="Pfam" id="PF24626">
    <property type="entry name" value="SH3_Tf2-1"/>
    <property type="match status" value="1"/>
</dbReference>
<feature type="region of interest" description="Disordered" evidence="1">
    <location>
        <begin position="141"/>
        <end position="166"/>
    </location>
</feature>
<evidence type="ECO:0000313" key="3">
    <source>
        <dbReference type="EMBL" id="KAJ9552377.1"/>
    </source>
</evidence>
<evidence type="ECO:0000313" key="4">
    <source>
        <dbReference type="Proteomes" id="UP001172457"/>
    </source>
</evidence>